<evidence type="ECO:0000256" key="7">
    <source>
        <dbReference type="ARBA" id="ARBA00023004"/>
    </source>
</evidence>
<comment type="cofactor">
    <cofactor evidence="9">
        <name>[2Fe-2S] cluster</name>
        <dbReference type="ChEBI" id="CHEBI:190135"/>
    </cofactor>
</comment>
<evidence type="ECO:0000256" key="4">
    <source>
        <dbReference type="ARBA" id="ARBA00022714"/>
    </source>
</evidence>
<feature type="domain" description="Aldehyde oxidase/xanthine dehydrogenase a/b hammerhead" evidence="10">
    <location>
        <begin position="16"/>
        <end position="123"/>
    </location>
</feature>
<dbReference type="GO" id="GO:0004854">
    <property type="term" value="F:xanthine dehydrogenase activity"/>
    <property type="evidence" value="ECO:0007669"/>
    <property type="project" value="UniProtKB-EC"/>
</dbReference>
<keyword evidence="6 11" id="KW-0560">Oxidoreductase</keyword>
<dbReference type="FunFam" id="3.30.365.10:FF:000001">
    <property type="entry name" value="Xanthine dehydrogenase oxidase"/>
    <property type="match status" value="1"/>
</dbReference>
<accession>A0A644VUL4</accession>
<proteinExistence type="inferred from homology"/>
<dbReference type="InterPro" id="IPR036856">
    <property type="entry name" value="Ald_Oxase/Xan_DH_a/b_sf"/>
</dbReference>
<comment type="cofactor">
    <cofactor evidence="2">
        <name>FAD</name>
        <dbReference type="ChEBI" id="CHEBI:57692"/>
    </cofactor>
</comment>
<dbReference type="Gene3D" id="3.90.1170.50">
    <property type="entry name" value="Aldehyde oxidase/xanthine dehydrogenase, a/b hammerhead"/>
    <property type="match status" value="1"/>
</dbReference>
<evidence type="ECO:0000256" key="9">
    <source>
        <dbReference type="ARBA" id="ARBA00034078"/>
    </source>
</evidence>
<dbReference type="EC" id="1.17.1.4" evidence="11"/>
<evidence type="ECO:0000256" key="1">
    <source>
        <dbReference type="ARBA" id="ARBA00001924"/>
    </source>
</evidence>
<dbReference type="NCBIfam" id="TIGR02965">
    <property type="entry name" value="xanthine_xdhB"/>
    <property type="match status" value="1"/>
</dbReference>
<evidence type="ECO:0000259" key="10">
    <source>
        <dbReference type="SMART" id="SM01008"/>
    </source>
</evidence>
<dbReference type="Gene3D" id="3.30.365.10">
    <property type="entry name" value="Aldehyde oxidase/xanthine dehydrogenase, molybdopterin binding domain"/>
    <property type="match status" value="4"/>
</dbReference>
<dbReference type="Pfam" id="PF20256">
    <property type="entry name" value="MoCoBD_2"/>
    <property type="match status" value="1"/>
</dbReference>
<dbReference type="Pfam" id="PF02738">
    <property type="entry name" value="MoCoBD_1"/>
    <property type="match status" value="1"/>
</dbReference>
<dbReference type="PANTHER" id="PTHR45444">
    <property type="entry name" value="XANTHINE DEHYDROGENASE"/>
    <property type="match status" value="1"/>
</dbReference>
<keyword evidence="8" id="KW-0411">Iron-sulfur</keyword>
<evidence type="ECO:0000256" key="8">
    <source>
        <dbReference type="ARBA" id="ARBA00023014"/>
    </source>
</evidence>
<keyword evidence="7" id="KW-0408">Iron</keyword>
<evidence type="ECO:0000313" key="11">
    <source>
        <dbReference type="EMBL" id="MPL95058.1"/>
    </source>
</evidence>
<evidence type="ECO:0000256" key="6">
    <source>
        <dbReference type="ARBA" id="ARBA00023002"/>
    </source>
</evidence>
<evidence type="ECO:0000256" key="3">
    <source>
        <dbReference type="ARBA" id="ARBA00006849"/>
    </source>
</evidence>
<comment type="caution">
    <text evidence="11">The sequence shown here is derived from an EMBL/GenBank/DDBJ whole genome shotgun (WGS) entry which is preliminary data.</text>
</comment>
<dbReference type="InterPro" id="IPR037165">
    <property type="entry name" value="AldOxase/xan_DH_Mopterin-bd_sf"/>
</dbReference>
<dbReference type="EMBL" id="VSSQ01000452">
    <property type="protein sequence ID" value="MPL95058.1"/>
    <property type="molecule type" value="Genomic_DNA"/>
</dbReference>
<sequence length="787" mass="85825">MKAHDPEHESAKKHVTGRSVFVNDIETGPGQLLARVVYSKHAHARIKYIDVSEAAGVPGIAAILTAKDIPGKNQLGPVVHDEPCLAQGEVTFAGQAVVLIAADNENAALEAERFIRIEYLPLDAVLTLREAIAKETLIAPPRYIHRGDAAGMMEKAPLKLEGILETGAQEHWYLETQSALAVPGEGREMTICASSQNPSETQAIVAEVLGIPRHEVDVEVRRMGGAFGGKETQANHVAAWAALLANATGRPVKIHLFRDDDQIMTGKRHRFLSTYRIGFNDEGRILAYEVELNSDAGAATDLSLAILERAMFHAENAYYIPDINITGRAFRTNLPSNTAFRGFGGPQGMAVIENAIDRIARLLKKDAAAIRKLNFYGINESNIAPYGAQIHNNRLHIIYDRLMKSSGYEIRRREVEAFNEMNRCKKHGLALTPVKFGISFTTGFLNQAGALVNIYKDGTIQVNHGGTEMGQGLHTKILGIAAAESGVSAKHIKVSATNTSKVPNTSATAASSGSDLNGMAVKNAFDALKARLKPVACAELLKAGAKDPYHDGIVFAEDAVFAANEPEIRISFQELVMAAYLAQVSLSATGFYKTPGIHYNRETGRGNPFYYYAYGMAVSEVEVDVLTGMYRLLRSDILHDVGDSLNEAIDIGQIQGGFIQGVGWCTTEEIKWDDKGRLLSHSPDTYKIPTVSDIPEVFNVELLRDHPNEGTIRKSKAVGEPPFMLAFSVWLAIKDAISATGGHRFEPHFSLPATAEVVLLSIEEISKKIENRNETDPSPFINEEKIP</sequence>
<keyword evidence="5" id="KW-0479">Metal-binding</keyword>
<dbReference type="SUPFAM" id="SSF56003">
    <property type="entry name" value="Molybdenum cofactor-binding domain"/>
    <property type="match status" value="1"/>
</dbReference>
<dbReference type="InterPro" id="IPR000674">
    <property type="entry name" value="Ald_Oxase/Xan_DH_a/b"/>
</dbReference>
<dbReference type="InterPro" id="IPR014309">
    <property type="entry name" value="Xanthine_DH_Mopterin-bd_su"/>
</dbReference>
<gene>
    <name evidence="11" type="primary">pucD_3</name>
    <name evidence="11" type="ORF">SDC9_41221</name>
</gene>
<dbReference type="InterPro" id="IPR016208">
    <property type="entry name" value="Ald_Oxase/xanthine_DH-like"/>
</dbReference>
<name>A0A644VUL4_9ZZZZ</name>
<dbReference type="InterPro" id="IPR008274">
    <property type="entry name" value="AldOxase/xan_DH_MoCoBD1"/>
</dbReference>
<protein>
    <submittedName>
        <fullName evidence="11">Putative xanthine dehydrogenase subunit D</fullName>
        <ecNumber evidence="11">1.17.1.4</ecNumber>
    </submittedName>
</protein>
<dbReference type="SMART" id="SM01008">
    <property type="entry name" value="Ald_Xan_dh_C"/>
    <property type="match status" value="1"/>
</dbReference>
<organism evidence="11">
    <name type="scientific">bioreactor metagenome</name>
    <dbReference type="NCBI Taxonomy" id="1076179"/>
    <lineage>
        <taxon>unclassified sequences</taxon>
        <taxon>metagenomes</taxon>
        <taxon>ecological metagenomes</taxon>
    </lineage>
</organism>
<comment type="similarity">
    <text evidence="3">Belongs to the xanthine dehydrogenase family.</text>
</comment>
<dbReference type="InterPro" id="IPR046867">
    <property type="entry name" value="AldOxase/xan_DH_MoCoBD2"/>
</dbReference>
<dbReference type="Pfam" id="PF01315">
    <property type="entry name" value="Ald_Xan_dh_C"/>
    <property type="match status" value="1"/>
</dbReference>
<dbReference type="GO" id="GO:0030151">
    <property type="term" value="F:molybdenum ion binding"/>
    <property type="evidence" value="ECO:0007669"/>
    <property type="project" value="InterPro"/>
</dbReference>
<evidence type="ECO:0000256" key="5">
    <source>
        <dbReference type="ARBA" id="ARBA00022723"/>
    </source>
</evidence>
<comment type="cofactor">
    <cofactor evidence="1">
        <name>Mo-molybdopterin</name>
        <dbReference type="ChEBI" id="CHEBI:71302"/>
    </cofactor>
</comment>
<dbReference type="GO" id="GO:0005506">
    <property type="term" value="F:iron ion binding"/>
    <property type="evidence" value="ECO:0007669"/>
    <property type="project" value="InterPro"/>
</dbReference>
<dbReference type="GO" id="GO:0051537">
    <property type="term" value="F:2 iron, 2 sulfur cluster binding"/>
    <property type="evidence" value="ECO:0007669"/>
    <property type="project" value="UniProtKB-KW"/>
</dbReference>
<dbReference type="SUPFAM" id="SSF54665">
    <property type="entry name" value="CO dehydrogenase molybdoprotein N-domain-like"/>
    <property type="match status" value="1"/>
</dbReference>
<keyword evidence="4" id="KW-0001">2Fe-2S</keyword>
<evidence type="ECO:0000256" key="2">
    <source>
        <dbReference type="ARBA" id="ARBA00001974"/>
    </source>
</evidence>
<dbReference type="PANTHER" id="PTHR45444:SF3">
    <property type="entry name" value="XANTHINE DEHYDROGENASE"/>
    <property type="match status" value="1"/>
</dbReference>
<dbReference type="AlphaFoldDB" id="A0A644VUL4"/>
<reference evidence="11" key="1">
    <citation type="submission" date="2019-08" db="EMBL/GenBank/DDBJ databases">
        <authorList>
            <person name="Kucharzyk K."/>
            <person name="Murdoch R.W."/>
            <person name="Higgins S."/>
            <person name="Loffler F."/>
        </authorList>
    </citation>
    <scope>NUCLEOTIDE SEQUENCE</scope>
</reference>
<dbReference type="FunFam" id="3.30.365.10:FF:000002">
    <property type="entry name" value="Xanthine dehydrogenase oxidase"/>
    <property type="match status" value="1"/>
</dbReference>